<dbReference type="AlphaFoldDB" id="T2J1X5"/>
<evidence type="ECO:0000256" key="1">
    <source>
        <dbReference type="SAM" id="MobiDB-lite"/>
    </source>
</evidence>
<proteinExistence type="predicted"/>
<protein>
    <submittedName>
        <fullName evidence="2">Uncharacterized protein</fullName>
    </submittedName>
</protein>
<organism evidence="2 3">
    <name type="scientific">Crocosphaera watsonii WH 0005</name>
    <dbReference type="NCBI Taxonomy" id="423472"/>
    <lineage>
        <taxon>Bacteria</taxon>
        <taxon>Bacillati</taxon>
        <taxon>Cyanobacteriota</taxon>
        <taxon>Cyanophyceae</taxon>
        <taxon>Oscillatoriophycideae</taxon>
        <taxon>Chroococcales</taxon>
        <taxon>Aphanothecaceae</taxon>
        <taxon>Crocosphaera</taxon>
    </lineage>
</organism>
<dbReference type="Proteomes" id="UP000017981">
    <property type="component" value="Unassembled WGS sequence"/>
</dbReference>
<feature type="compositionally biased region" description="Basic and acidic residues" evidence="1">
    <location>
        <begin position="94"/>
        <end position="103"/>
    </location>
</feature>
<sequence>MFISKLSRSGFPTALIALSGMGILLMSPVPTLAQTAEAEGVETNLESPENSERLKPTSEKAPPRSQSVEEMSSTEEVTEESSLKKEPTANLEEAGDKNDKPVKDMMAPDEVDEQQEAL</sequence>
<feature type="compositionally biased region" description="Acidic residues" evidence="1">
    <location>
        <begin position="107"/>
        <end position="118"/>
    </location>
</feature>
<comment type="caution">
    <text evidence="2">The sequence shown here is derived from an EMBL/GenBank/DDBJ whole genome shotgun (WGS) entry which is preliminary data.</text>
</comment>
<gene>
    <name evidence="2" type="ORF">CWATWH0005_4010</name>
</gene>
<reference evidence="2 3" key="2">
    <citation type="submission" date="2013-09" db="EMBL/GenBank/DDBJ databases">
        <title>Whole genome comparison of six Crocosphaera watsonii strains with differing phenotypes.</title>
        <authorList>
            <person name="Bench S.R."/>
            <person name="Heller P."/>
            <person name="Frank I."/>
            <person name="Arciniega M."/>
            <person name="Shilova I.N."/>
            <person name="Zehr J.P."/>
        </authorList>
    </citation>
    <scope>NUCLEOTIDE SEQUENCE [LARGE SCALE GENOMIC DNA]</scope>
    <source>
        <strain evidence="2 3">WH 0005</strain>
    </source>
</reference>
<accession>T2J1X5</accession>
<feature type="region of interest" description="Disordered" evidence="1">
    <location>
        <begin position="35"/>
        <end position="118"/>
    </location>
</feature>
<feature type="compositionally biased region" description="Basic and acidic residues" evidence="1">
    <location>
        <begin position="50"/>
        <end position="62"/>
    </location>
</feature>
<name>T2J1X5_CROWT</name>
<dbReference type="EMBL" id="CAQL01001183">
    <property type="protein sequence ID" value="CCQ59189.1"/>
    <property type="molecule type" value="Genomic_DNA"/>
</dbReference>
<evidence type="ECO:0000313" key="2">
    <source>
        <dbReference type="EMBL" id="CCQ59189.1"/>
    </source>
</evidence>
<reference evidence="2 3" key="1">
    <citation type="submission" date="2013-01" db="EMBL/GenBank/DDBJ databases">
        <authorList>
            <person name="Bench S."/>
        </authorList>
    </citation>
    <scope>NUCLEOTIDE SEQUENCE [LARGE SCALE GENOMIC DNA]</scope>
    <source>
        <strain evidence="2 3">WH 0005</strain>
    </source>
</reference>
<evidence type="ECO:0000313" key="3">
    <source>
        <dbReference type="Proteomes" id="UP000017981"/>
    </source>
</evidence>